<reference evidence="3 4" key="1">
    <citation type="submission" date="2015-01" db="EMBL/GenBank/DDBJ databases">
        <authorList>
            <person name="Aslett A.Martin."/>
            <person name="De Silva Nishadi"/>
        </authorList>
    </citation>
    <scope>NUCLEOTIDE SEQUENCE [LARGE SCALE GENOMIC DNA]</scope>
    <source>
        <strain evidence="3 4">R28058</strain>
    </source>
</reference>
<dbReference type="SUPFAM" id="SSF51735">
    <property type="entry name" value="NAD(P)-binding Rossmann-fold domains"/>
    <property type="match status" value="1"/>
</dbReference>
<dbReference type="PANTHER" id="PTHR42760">
    <property type="entry name" value="SHORT-CHAIN DEHYDROGENASES/REDUCTASES FAMILY MEMBER"/>
    <property type="match status" value="1"/>
</dbReference>
<keyword evidence="2 3" id="KW-0560">Oxidoreductase</keyword>
<dbReference type="PRINTS" id="PR00081">
    <property type="entry name" value="GDHRDH"/>
</dbReference>
<sequence length="248" mass="26906">MKLKNKVAIVTGGSRGIGFAIVDRYIKEGAKVAICGSKAETANKALNLIQEKYPNSEVMAVHANMSSSDEINEMFKQVVDKWGYVDILVNNAGITATKDVDLMTDEEFEKVMDINVTGVFRCTRAAVKIMKEHGGNIINTSSLVSVNGAGRQCAYTASKFAVNGLTRSFARELGKYNIRVNAVAPGSVATEMVKEFVTDQMVEYMKQMTPLGKMAEPYEMSGAYVYLASEDSSYTTGATLNIDGGIVM</sequence>
<dbReference type="EC" id="1.1.1.159" evidence="3"/>
<evidence type="ECO:0000256" key="2">
    <source>
        <dbReference type="ARBA" id="ARBA00023002"/>
    </source>
</evidence>
<gene>
    <name evidence="3" type="primary">baiA1</name>
    <name evidence="3" type="ORF">R28058_17451</name>
</gene>
<dbReference type="AlphaFoldDB" id="A0A0C7LDC2"/>
<comment type="similarity">
    <text evidence="1">Belongs to the short-chain dehydrogenases/reductases (SDR) family.</text>
</comment>
<proteinExistence type="inferred from homology"/>
<dbReference type="NCBIfam" id="NF005559">
    <property type="entry name" value="PRK07231.1"/>
    <property type="match status" value="1"/>
</dbReference>
<organism evidence="3 4">
    <name type="scientific">Paraclostridium sordellii</name>
    <name type="common">Clostridium sordellii</name>
    <dbReference type="NCBI Taxonomy" id="1505"/>
    <lineage>
        <taxon>Bacteria</taxon>
        <taxon>Bacillati</taxon>
        <taxon>Bacillota</taxon>
        <taxon>Clostridia</taxon>
        <taxon>Peptostreptococcales</taxon>
        <taxon>Peptostreptococcaceae</taxon>
        <taxon>Paraclostridium</taxon>
    </lineage>
</organism>
<dbReference type="GO" id="GO:0008206">
    <property type="term" value="P:bile acid metabolic process"/>
    <property type="evidence" value="ECO:0007669"/>
    <property type="project" value="UniProtKB-ARBA"/>
</dbReference>
<dbReference type="InterPro" id="IPR020904">
    <property type="entry name" value="Sc_DH/Rdtase_CS"/>
</dbReference>
<dbReference type="Proteomes" id="UP000049127">
    <property type="component" value="Unassembled WGS sequence"/>
</dbReference>
<evidence type="ECO:0000313" key="4">
    <source>
        <dbReference type="Proteomes" id="UP000049127"/>
    </source>
</evidence>
<dbReference type="Pfam" id="PF13561">
    <property type="entry name" value="adh_short_C2"/>
    <property type="match status" value="1"/>
</dbReference>
<dbReference type="GO" id="GO:0008709">
    <property type="term" value="F:cholate 7-alpha-dehydrogenase (NAD+) activity"/>
    <property type="evidence" value="ECO:0007669"/>
    <property type="project" value="UniProtKB-EC"/>
</dbReference>
<dbReference type="CDD" id="cd05233">
    <property type="entry name" value="SDR_c"/>
    <property type="match status" value="1"/>
</dbReference>
<name>A0A0C7LDC2_PARSO</name>
<dbReference type="RefSeq" id="WP_055338043.1">
    <property type="nucleotide sequence ID" value="NZ_CDNF01000034.1"/>
</dbReference>
<protein>
    <submittedName>
        <fullName evidence="3">7-alpha-hydroxysteroid dehydrogenase</fullName>
        <ecNumber evidence="3">1.1.1.159</ecNumber>
        <ecNumber evidence="3">1.17.98.1</ecNumber>
    </submittedName>
</protein>
<dbReference type="InterPro" id="IPR002347">
    <property type="entry name" value="SDR_fam"/>
</dbReference>
<dbReference type="EMBL" id="CEKZ01000003">
    <property type="protein sequence ID" value="CEQ04012.1"/>
    <property type="molecule type" value="Genomic_DNA"/>
</dbReference>
<dbReference type="PRINTS" id="PR00080">
    <property type="entry name" value="SDRFAMILY"/>
</dbReference>
<evidence type="ECO:0000256" key="1">
    <source>
        <dbReference type="ARBA" id="ARBA00006484"/>
    </source>
</evidence>
<dbReference type="EC" id="1.17.98.1" evidence="3"/>
<evidence type="ECO:0000313" key="3">
    <source>
        <dbReference type="EMBL" id="CEQ04012.1"/>
    </source>
</evidence>
<dbReference type="Gene3D" id="3.40.50.720">
    <property type="entry name" value="NAD(P)-binding Rossmann-like Domain"/>
    <property type="match status" value="1"/>
</dbReference>
<dbReference type="PROSITE" id="PS00061">
    <property type="entry name" value="ADH_SHORT"/>
    <property type="match status" value="1"/>
</dbReference>
<dbReference type="NCBIfam" id="NF009466">
    <property type="entry name" value="PRK12826.1-2"/>
    <property type="match status" value="1"/>
</dbReference>
<accession>A0A0C7LDC2</accession>
<dbReference type="OrthoDB" id="9803333at2"/>
<dbReference type="InterPro" id="IPR036291">
    <property type="entry name" value="NAD(P)-bd_dom_sf"/>
</dbReference>
<dbReference type="FunFam" id="3.40.50.720:FF:000084">
    <property type="entry name" value="Short-chain dehydrogenase reductase"/>
    <property type="match status" value="1"/>
</dbReference>